<evidence type="ECO:0000313" key="1">
    <source>
        <dbReference type="EMBL" id="KXO15130.1"/>
    </source>
</evidence>
<dbReference type="PATRIC" id="fig|28125.4.peg.2097"/>
<reference evidence="1 2" key="1">
    <citation type="submission" date="2016-02" db="EMBL/GenBank/DDBJ databases">
        <authorList>
            <person name="Wen L."/>
            <person name="He K."/>
            <person name="Yang H."/>
        </authorList>
    </citation>
    <scope>NUCLEOTIDE SEQUENCE [LARGE SCALE GENOMIC DNA]</scope>
    <source>
        <strain evidence="1 2">GED7880</strain>
    </source>
</reference>
<comment type="caution">
    <text evidence="1">The sequence shown here is derived from an EMBL/GenBank/DDBJ whole genome shotgun (WGS) entry which is preliminary data.</text>
</comment>
<evidence type="ECO:0000313" key="2">
    <source>
        <dbReference type="Proteomes" id="UP000070093"/>
    </source>
</evidence>
<sequence>MYFKDIQIADEAGLILAEKQYICIIALWHFNISTDIVGSSLIGSL</sequence>
<dbReference type="EMBL" id="LTAG01000117">
    <property type="protein sequence ID" value="KXO15130.1"/>
    <property type="molecule type" value="Genomic_DNA"/>
</dbReference>
<dbReference type="RefSeq" id="WP_155273312.1">
    <property type="nucleotide sequence ID" value="NZ_CP126677.1"/>
</dbReference>
<gene>
    <name evidence="1" type="ORF">HMPREF3202_02101</name>
</gene>
<accession>A0A137SRL4</accession>
<dbReference type="Proteomes" id="UP000070093">
    <property type="component" value="Unassembled WGS sequence"/>
</dbReference>
<dbReference type="AlphaFoldDB" id="A0A137SRL4"/>
<name>A0A137SRL4_9BACT</name>
<protein>
    <submittedName>
        <fullName evidence="1">Uncharacterized protein</fullName>
    </submittedName>
</protein>
<proteinExistence type="predicted"/>
<dbReference type="STRING" id="28125.HMPREF3202_02101"/>
<organism evidence="1 2">
    <name type="scientific">Prevotella bivia</name>
    <dbReference type="NCBI Taxonomy" id="28125"/>
    <lineage>
        <taxon>Bacteria</taxon>
        <taxon>Pseudomonadati</taxon>
        <taxon>Bacteroidota</taxon>
        <taxon>Bacteroidia</taxon>
        <taxon>Bacteroidales</taxon>
        <taxon>Prevotellaceae</taxon>
        <taxon>Prevotella</taxon>
    </lineage>
</organism>